<comment type="caution">
    <text evidence="3">The sequence shown here is derived from an EMBL/GenBank/DDBJ whole genome shotgun (WGS) entry which is preliminary data.</text>
</comment>
<dbReference type="InterPro" id="IPR046347">
    <property type="entry name" value="bZIP_sf"/>
</dbReference>
<feature type="domain" description="BZIP" evidence="2">
    <location>
        <begin position="266"/>
        <end position="279"/>
    </location>
</feature>
<feature type="region of interest" description="Disordered" evidence="1">
    <location>
        <begin position="90"/>
        <end position="151"/>
    </location>
</feature>
<dbReference type="GO" id="GO:0003700">
    <property type="term" value="F:DNA-binding transcription factor activity"/>
    <property type="evidence" value="ECO:0007669"/>
    <property type="project" value="InterPro"/>
</dbReference>
<evidence type="ECO:0000259" key="2">
    <source>
        <dbReference type="PROSITE" id="PS00036"/>
    </source>
</evidence>
<reference evidence="3 4" key="1">
    <citation type="journal article" date="2024" name="Nat. Commun.">
        <title>Phylogenomics reveals the evolutionary origins of lichenization in chlorophyte algae.</title>
        <authorList>
            <person name="Puginier C."/>
            <person name="Libourel C."/>
            <person name="Otte J."/>
            <person name="Skaloud P."/>
            <person name="Haon M."/>
            <person name="Grisel S."/>
            <person name="Petersen M."/>
            <person name="Berrin J.G."/>
            <person name="Delaux P.M."/>
            <person name="Dal Grande F."/>
            <person name="Keller J."/>
        </authorList>
    </citation>
    <scope>NUCLEOTIDE SEQUENCE [LARGE SCALE GENOMIC DNA]</scope>
    <source>
        <strain evidence="3 4">SAG 2145</strain>
    </source>
</reference>
<keyword evidence="4" id="KW-1185">Reference proteome</keyword>
<evidence type="ECO:0000256" key="1">
    <source>
        <dbReference type="SAM" id="MobiDB-lite"/>
    </source>
</evidence>
<dbReference type="SUPFAM" id="SSF57959">
    <property type="entry name" value="Leucine zipper domain"/>
    <property type="match status" value="1"/>
</dbReference>
<dbReference type="CDD" id="cd14688">
    <property type="entry name" value="bZIP_YAP"/>
    <property type="match status" value="1"/>
</dbReference>
<dbReference type="AlphaFoldDB" id="A0AAW1QM69"/>
<organism evidence="3 4">
    <name type="scientific">Apatococcus lobatus</name>
    <dbReference type="NCBI Taxonomy" id="904363"/>
    <lineage>
        <taxon>Eukaryota</taxon>
        <taxon>Viridiplantae</taxon>
        <taxon>Chlorophyta</taxon>
        <taxon>core chlorophytes</taxon>
        <taxon>Trebouxiophyceae</taxon>
        <taxon>Chlorellales</taxon>
        <taxon>Chlorellaceae</taxon>
        <taxon>Apatococcus</taxon>
    </lineage>
</organism>
<dbReference type="InterPro" id="IPR004827">
    <property type="entry name" value="bZIP"/>
</dbReference>
<accession>A0AAW1QM69</accession>
<feature type="region of interest" description="Disordered" evidence="1">
    <location>
        <begin position="325"/>
        <end position="350"/>
    </location>
</feature>
<dbReference type="SMART" id="SM00338">
    <property type="entry name" value="BRLZ"/>
    <property type="match status" value="1"/>
</dbReference>
<name>A0AAW1QM69_9CHLO</name>
<feature type="region of interest" description="Disordered" evidence="1">
    <location>
        <begin position="616"/>
        <end position="653"/>
    </location>
</feature>
<feature type="region of interest" description="Disordered" evidence="1">
    <location>
        <begin position="169"/>
        <end position="287"/>
    </location>
</feature>
<dbReference type="EMBL" id="JALJOS010000031">
    <property type="protein sequence ID" value="KAK9822615.1"/>
    <property type="molecule type" value="Genomic_DNA"/>
</dbReference>
<dbReference type="Gene3D" id="1.20.5.170">
    <property type="match status" value="1"/>
</dbReference>
<gene>
    <name evidence="3" type="ORF">WJX74_010605</name>
</gene>
<evidence type="ECO:0000313" key="4">
    <source>
        <dbReference type="Proteomes" id="UP001438707"/>
    </source>
</evidence>
<feature type="compositionally biased region" description="Low complexity" evidence="1">
    <location>
        <begin position="335"/>
        <end position="344"/>
    </location>
</feature>
<dbReference type="PROSITE" id="PS00036">
    <property type="entry name" value="BZIP_BASIC"/>
    <property type="match status" value="1"/>
</dbReference>
<evidence type="ECO:0000313" key="3">
    <source>
        <dbReference type="EMBL" id="KAK9822615.1"/>
    </source>
</evidence>
<feature type="compositionally biased region" description="Basic residues" evidence="1">
    <location>
        <begin position="267"/>
        <end position="278"/>
    </location>
</feature>
<sequence length="653" mass="70212">MSAPSEGELPDFGHLLDYCANDFSDGRMQSGLPNPGQLGPQFANRFLGSGLPLGNGLPGGMSVAQLQHSLQQQVQSRGLAGFGLHPANLPFMPMPRPTHQAGLGRAGVDYPKEQASPGREVAHLNATQPGWPHLPPHHQHSAHPLPQLGVKDSAPLSLSQLLRHQQGLAPPHLQQGPLSKPNEPKPGPSAEQPFPASSGPTSFQMLPPSQPAETGSGPLREESPPPGAASPNPARLASSDLLDEDRHKLPGTTKHRGEGSGAEVTKAKNKLAQRRFRERQRAKLTESEGKVGDLETEVHKLRLEKSVLESRNAILEKVLQLRGPIDPPALREGHSQGNHHSSSSATTTDIFRKSSWPEDASAQPGSVLTLTVREHEKLSLSIEQIKNMPWNEFVKLWKDYVNHLAVCLVESNGNADSPSSKRLEALVEELGLFANCLATSNPRSFAISRVWKLEDASATTNGTAKQEPNLDMWRQILGAMRIGTDARSRLMSVRRACLQRLGEVYQARQTQLNELAATLPALAPTAVADQSLAPPGHAALTGSARTTYAAMAKALDAMERLQETFHEEQDSLSHYSAATRQIISPHQAAISVVSSYPWAPDVMAIWNCIAEEEGEPTAQELMGASSTAAGPPKQPDLSAAAEAPHEAPLSANL</sequence>
<protein>
    <recommendedName>
        <fullName evidence="2">BZIP domain-containing protein</fullName>
    </recommendedName>
</protein>
<proteinExistence type="predicted"/>
<dbReference type="Proteomes" id="UP001438707">
    <property type="component" value="Unassembled WGS sequence"/>
</dbReference>